<sequence length="126" mass="14320">MQKCNAIMINFRGDATNMLSKMVTLVIQQQKLLEEFKTEIEEMKAHKRELSKPNIPEIENIVRPTSSYAQSLNKWNLPKMEDFGRKLCGQKLLLLPASLLLALLVTFATLEPTMRVLSSSAALEQE</sequence>
<keyword evidence="2" id="KW-1185">Reference proteome</keyword>
<reference evidence="3" key="1">
    <citation type="submission" date="2022-11" db="UniProtKB">
        <authorList>
            <consortium name="WormBaseParasite"/>
        </authorList>
    </citation>
    <scope>IDENTIFICATION</scope>
</reference>
<dbReference type="Proteomes" id="UP000887565">
    <property type="component" value="Unplaced"/>
</dbReference>
<evidence type="ECO:0000313" key="2">
    <source>
        <dbReference type="Proteomes" id="UP000887565"/>
    </source>
</evidence>
<protein>
    <submittedName>
        <fullName evidence="3">Uncharacterized protein</fullName>
    </submittedName>
</protein>
<proteinExistence type="predicted"/>
<evidence type="ECO:0000256" key="1">
    <source>
        <dbReference type="SAM" id="Phobius"/>
    </source>
</evidence>
<keyword evidence="1" id="KW-0472">Membrane</keyword>
<accession>A0A915I333</accession>
<keyword evidence="1" id="KW-1133">Transmembrane helix</keyword>
<name>A0A915I333_ROMCU</name>
<dbReference type="AlphaFoldDB" id="A0A915I333"/>
<evidence type="ECO:0000313" key="3">
    <source>
        <dbReference type="WBParaSite" id="nRc.2.0.1.t08538-RA"/>
    </source>
</evidence>
<organism evidence="2 3">
    <name type="scientific">Romanomermis culicivorax</name>
    <name type="common">Nematode worm</name>
    <dbReference type="NCBI Taxonomy" id="13658"/>
    <lineage>
        <taxon>Eukaryota</taxon>
        <taxon>Metazoa</taxon>
        <taxon>Ecdysozoa</taxon>
        <taxon>Nematoda</taxon>
        <taxon>Enoplea</taxon>
        <taxon>Dorylaimia</taxon>
        <taxon>Mermithida</taxon>
        <taxon>Mermithoidea</taxon>
        <taxon>Mermithidae</taxon>
        <taxon>Romanomermis</taxon>
    </lineage>
</organism>
<dbReference type="WBParaSite" id="nRc.2.0.1.t08538-RA">
    <property type="protein sequence ID" value="nRc.2.0.1.t08538-RA"/>
    <property type="gene ID" value="nRc.2.0.1.g08538"/>
</dbReference>
<feature type="transmembrane region" description="Helical" evidence="1">
    <location>
        <begin position="92"/>
        <end position="110"/>
    </location>
</feature>
<keyword evidence="1" id="KW-0812">Transmembrane</keyword>